<dbReference type="InterPro" id="IPR045113">
    <property type="entry name" value="Rpb7-like"/>
</dbReference>
<keyword evidence="4 6" id="KW-0548">Nucleotidyltransferase</keyword>
<evidence type="ECO:0000256" key="1">
    <source>
        <dbReference type="ARBA" id="ARBA00009307"/>
    </source>
</evidence>
<comment type="similarity">
    <text evidence="1 4">Belongs to the eukaryotic RPB7/RPC8 RNA polymerase subunit family.</text>
</comment>
<protein>
    <recommendedName>
        <fullName evidence="4">DNA-directed RNA polymerase subunit Rpo7</fullName>
        <ecNumber evidence="4">2.7.7.6</ecNumber>
    </recommendedName>
    <alternativeName>
        <fullName evidence="4">DNA-directed RNA polymerase subunit E</fullName>
    </alternativeName>
</protein>
<keyword evidence="2 4" id="KW-0240">DNA-directed RNA polymerase</keyword>
<dbReference type="SUPFAM" id="SSF88798">
    <property type="entry name" value="N-terminal, heterodimerisation domain of RBP7 (RpoE)"/>
    <property type="match status" value="1"/>
</dbReference>
<evidence type="ECO:0000313" key="6">
    <source>
        <dbReference type="EMBL" id="WYY00132.1"/>
    </source>
</evidence>
<dbReference type="KEGG" id="omr:OXIME_000688"/>
<dbReference type="GO" id="GO:0000428">
    <property type="term" value="C:DNA-directed RNA polymerase complex"/>
    <property type="evidence" value="ECO:0007669"/>
    <property type="project" value="UniProtKB-KW"/>
</dbReference>
<dbReference type="SUPFAM" id="SSF50249">
    <property type="entry name" value="Nucleic acid-binding proteins"/>
    <property type="match status" value="1"/>
</dbReference>
<feature type="domain" description="S1 motif" evidence="5">
    <location>
        <begin position="93"/>
        <end position="177"/>
    </location>
</feature>
<dbReference type="AlphaFoldDB" id="A0AAX4NF71"/>
<dbReference type="PROSITE" id="PS50126">
    <property type="entry name" value="S1"/>
    <property type="match status" value="1"/>
</dbReference>
<dbReference type="InterPro" id="IPR005576">
    <property type="entry name" value="Rpb7-like_N"/>
</dbReference>
<accession>A0AAX4NF71</accession>
<dbReference type="CDD" id="cd04331">
    <property type="entry name" value="RNAP_E_N"/>
    <property type="match status" value="1"/>
</dbReference>
<dbReference type="EC" id="2.7.7.6" evidence="4"/>
<dbReference type="RefSeq" id="WP_393972085.1">
    <property type="nucleotide sequence ID" value="NZ_CP133772.1"/>
</dbReference>
<organism evidence="6 7">
    <name type="scientific">Oxyplasma meridianum</name>
    <dbReference type="NCBI Taxonomy" id="3073602"/>
    <lineage>
        <taxon>Archaea</taxon>
        <taxon>Methanobacteriati</taxon>
        <taxon>Thermoplasmatota</taxon>
        <taxon>Thermoplasmata</taxon>
        <taxon>Thermoplasmatales</taxon>
        <taxon>Thermoplasmataceae</taxon>
        <taxon>Oxyplasma</taxon>
    </lineage>
</organism>
<dbReference type="Gene3D" id="2.40.50.140">
    <property type="entry name" value="Nucleic acid-binding proteins"/>
    <property type="match status" value="1"/>
</dbReference>
<comment type="domain">
    <text evidence="4">Forms 2 domains with an elongated structure; Rpo4 packs into the hinge region between the 2 domains.</text>
</comment>
<proteinExistence type="inferred from homology"/>
<dbReference type="InterPro" id="IPR003029">
    <property type="entry name" value="S1_domain"/>
</dbReference>
<evidence type="ECO:0000256" key="4">
    <source>
        <dbReference type="HAMAP-Rule" id="MF_00865"/>
    </source>
</evidence>
<dbReference type="GeneID" id="95967419"/>
<comment type="function">
    <text evidence="4">DNA-dependent RNA polymerase (RNAP) catalyzes the transcription of DNA into RNA using the four ribonucleoside triphosphates as substrates.</text>
</comment>
<dbReference type="PANTHER" id="PTHR12709">
    <property type="entry name" value="DNA-DIRECTED RNA POLYMERASE II, III"/>
    <property type="match status" value="1"/>
</dbReference>
<reference evidence="6 7" key="1">
    <citation type="submission" date="2023-09" db="EMBL/GenBank/DDBJ databases">
        <authorList>
            <person name="Golyshina O.V."/>
            <person name="Lunev E.A."/>
            <person name="Bargiela R."/>
            <person name="Gaines M.C."/>
            <person name="Daum B."/>
            <person name="Bale N.J."/>
            <person name="Koenen M."/>
            <person name="Sinninghe Damst J.S."/>
            <person name="Yakimov M."/>
            <person name="Golyshin P.N."/>
        </authorList>
    </citation>
    <scope>NUCLEOTIDE SEQUENCE [LARGE SCALE GENOMIC DNA]</scope>
    <source>
        <strain evidence="6 7">M1</strain>
    </source>
</reference>
<gene>
    <name evidence="4" type="primary">rpo7</name>
    <name evidence="4" type="synonym">rpoE</name>
    <name evidence="6" type="ORF">OXIME_000688</name>
</gene>
<dbReference type="Pfam" id="PF00575">
    <property type="entry name" value="S1"/>
    <property type="match status" value="1"/>
</dbReference>
<sequence length="194" mass="21951">MYIIVEDEYTARIPPEMLGDDYDVAIAKVTRESLEGKLIDVFEENKNDRPSGKCFVVSVIEVNRHGDGAIVHGDGGVYQTVSYKALAFYPEMQEIVEGYITSITKLGAFIKFGPFEGLLHLSQIMDDRIDIDLDNQRLIGKDTKKDLRTGDKVRVKIVNLNLSSSNVRDSRIGFTMKQMGLGKLQWLYKKKVEN</sequence>
<dbReference type="HAMAP" id="MF_00865">
    <property type="entry name" value="RNApol_arch_Rpo7"/>
    <property type="match status" value="1"/>
</dbReference>
<evidence type="ECO:0000256" key="2">
    <source>
        <dbReference type="ARBA" id="ARBA00022478"/>
    </source>
</evidence>
<comment type="subcellular location">
    <subcellularLocation>
        <location evidence="4">Cytoplasm</location>
    </subcellularLocation>
</comment>
<evidence type="ECO:0000313" key="7">
    <source>
        <dbReference type="Proteomes" id="UP001451606"/>
    </source>
</evidence>
<name>A0AAX4NF71_9ARCH</name>
<dbReference type="GO" id="GO:0003899">
    <property type="term" value="F:DNA-directed RNA polymerase activity"/>
    <property type="evidence" value="ECO:0007669"/>
    <property type="project" value="UniProtKB-UniRule"/>
</dbReference>
<dbReference type="CDD" id="cd04460">
    <property type="entry name" value="S1_RpoE"/>
    <property type="match status" value="1"/>
</dbReference>
<evidence type="ECO:0000256" key="3">
    <source>
        <dbReference type="ARBA" id="ARBA00023163"/>
    </source>
</evidence>
<dbReference type="InterPro" id="IPR004519">
    <property type="entry name" value="RNAP_E/RPC8"/>
</dbReference>
<keyword evidence="4 6" id="KW-0808">Transferase</keyword>
<dbReference type="InterPro" id="IPR046399">
    <property type="entry name" value="RNApol_Rpo7"/>
</dbReference>
<dbReference type="Pfam" id="PF03876">
    <property type="entry name" value="SHS2_Rpb7-N"/>
    <property type="match status" value="1"/>
</dbReference>
<dbReference type="NCBIfam" id="TIGR00448">
    <property type="entry name" value="rpoE"/>
    <property type="match status" value="1"/>
</dbReference>
<comment type="catalytic activity">
    <reaction evidence="4">
        <text>RNA(n) + a ribonucleoside 5'-triphosphate = RNA(n+1) + diphosphate</text>
        <dbReference type="Rhea" id="RHEA:21248"/>
        <dbReference type="Rhea" id="RHEA-COMP:14527"/>
        <dbReference type="Rhea" id="RHEA-COMP:17342"/>
        <dbReference type="ChEBI" id="CHEBI:33019"/>
        <dbReference type="ChEBI" id="CHEBI:61557"/>
        <dbReference type="ChEBI" id="CHEBI:140395"/>
        <dbReference type="EC" id="2.7.7.6"/>
    </reaction>
</comment>
<keyword evidence="3 4" id="KW-0804">Transcription</keyword>
<dbReference type="GO" id="GO:0003677">
    <property type="term" value="F:DNA binding"/>
    <property type="evidence" value="ECO:0007669"/>
    <property type="project" value="InterPro"/>
</dbReference>
<keyword evidence="4" id="KW-0963">Cytoplasm</keyword>
<keyword evidence="7" id="KW-1185">Reference proteome</keyword>
<dbReference type="GO" id="GO:0006352">
    <property type="term" value="P:DNA-templated transcription initiation"/>
    <property type="evidence" value="ECO:0007669"/>
    <property type="project" value="InterPro"/>
</dbReference>
<dbReference type="EMBL" id="CP133772">
    <property type="protein sequence ID" value="WYY00132.1"/>
    <property type="molecule type" value="Genomic_DNA"/>
</dbReference>
<dbReference type="InterPro" id="IPR036898">
    <property type="entry name" value="RNA_pol_Rpb7-like_N_sf"/>
</dbReference>
<dbReference type="PANTHER" id="PTHR12709:SF4">
    <property type="entry name" value="DNA-DIRECTED RNA POLYMERASE II SUBUNIT RPB7"/>
    <property type="match status" value="1"/>
</dbReference>
<dbReference type="NCBIfam" id="NF006333">
    <property type="entry name" value="PRK08563.1"/>
    <property type="match status" value="1"/>
</dbReference>
<evidence type="ECO:0000259" key="5">
    <source>
        <dbReference type="PROSITE" id="PS50126"/>
    </source>
</evidence>
<dbReference type="Proteomes" id="UP001451606">
    <property type="component" value="Chromosome"/>
</dbReference>
<dbReference type="GO" id="GO:0005737">
    <property type="term" value="C:cytoplasm"/>
    <property type="evidence" value="ECO:0007669"/>
    <property type="project" value="UniProtKB-SubCell"/>
</dbReference>
<dbReference type="InterPro" id="IPR012340">
    <property type="entry name" value="NA-bd_OB-fold"/>
</dbReference>
<comment type="subunit">
    <text evidence="4">Part of the RNA polymerase complex. Forms a stalk with Rpo4 that extends from the main structure.</text>
</comment>
<dbReference type="SMART" id="SM00316">
    <property type="entry name" value="S1"/>
    <property type="match status" value="1"/>
</dbReference>
<dbReference type="Gene3D" id="3.30.1490.120">
    <property type="entry name" value="RNA polymerase Rpb7-like, N-terminal domain"/>
    <property type="match status" value="1"/>
</dbReference>